<reference evidence="2" key="1">
    <citation type="journal article" date="2014" name="Front. Microbiol.">
        <title>High frequency of phylogenetically diverse reductive dehalogenase-homologous genes in deep subseafloor sedimentary metagenomes.</title>
        <authorList>
            <person name="Kawai M."/>
            <person name="Futagami T."/>
            <person name="Toyoda A."/>
            <person name="Takaki Y."/>
            <person name="Nishi S."/>
            <person name="Hori S."/>
            <person name="Arai W."/>
            <person name="Tsubouchi T."/>
            <person name="Morono Y."/>
            <person name="Uchiyama I."/>
            <person name="Ito T."/>
            <person name="Fujiyama A."/>
            <person name="Inagaki F."/>
            <person name="Takami H."/>
        </authorList>
    </citation>
    <scope>NUCLEOTIDE SEQUENCE</scope>
    <source>
        <strain evidence="2">Expedition CK06-06</strain>
    </source>
</reference>
<dbReference type="SUPFAM" id="SSF46565">
    <property type="entry name" value="Chaperone J-domain"/>
    <property type="match status" value="1"/>
</dbReference>
<dbReference type="CDD" id="cd06257">
    <property type="entry name" value="DnaJ"/>
    <property type="match status" value="1"/>
</dbReference>
<dbReference type="InterPro" id="IPR036869">
    <property type="entry name" value="J_dom_sf"/>
</dbReference>
<sequence length="170" mass="20097">MPDREDYYQILGVALDASPEDIKQAFRKKALDYHPDRLGGVSESVRRLAEEEMKKINQAYEVLKDPHKRRQYDSKWTIPKPVVDPSFIYFTDVEPGEIKRASFIIRNRGGSYKKLRIIYNPNSWVRVVHYESLTDSDELPLRVEIEAKGETWEKNYLEYIKVKLDEEETQ</sequence>
<protein>
    <recommendedName>
        <fullName evidence="1">J domain-containing protein</fullName>
    </recommendedName>
</protein>
<organism evidence="2">
    <name type="scientific">marine sediment metagenome</name>
    <dbReference type="NCBI Taxonomy" id="412755"/>
    <lineage>
        <taxon>unclassified sequences</taxon>
        <taxon>metagenomes</taxon>
        <taxon>ecological metagenomes</taxon>
    </lineage>
</organism>
<evidence type="ECO:0000313" key="2">
    <source>
        <dbReference type="EMBL" id="GAI83827.1"/>
    </source>
</evidence>
<gene>
    <name evidence="2" type="ORF">S12H4_17194</name>
</gene>
<dbReference type="PRINTS" id="PR00625">
    <property type="entry name" value="JDOMAIN"/>
</dbReference>
<comment type="caution">
    <text evidence="2">The sequence shown here is derived from an EMBL/GenBank/DDBJ whole genome shotgun (WGS) entry which is preliminary data.</text>
</comment>
<dbReference type="Gene3D" id="1.10.287.110">
    <property type="entry name" value="DnaJ domain"/>
    <property type="match status" value="1"/>
</dbReference>
<dbReference type="Pfam" id="PF00226">
    <property type="entry name" value="DnaJ"/>
    <property type="match status" value="1"/>
</dbReference>
<feature type="domain" description="J" evidence="1">
    <location>
        <begin position="6"/>
        <end position="76"/>
    </location>
</feature>
<name>X1RSU9_9ZZZZ</name>
<accession>X1RSU9</accession>
<dbReference type="AlphaFoldDB" id="X1RSU9"/>
<dbReference type="PROSITE" id="PS50076">
    <property type="entry name" value="DNAJ_2"/>
    <property type="match status" value="1"/>
</dbReference>
<dbReference type="PANTHER" id="PTHR24074">
    <property type="entry name" value="CO-CHAPERONE PROTEIN DJLA"/>
    <property type="match status" value="1"/>
</dbReference>
<dbReference type="EMBL" id="BARW01008380">
    <property type="protein sequence ID" value="GAI83827.1"/>
    <property type="molecule type" value="Genomic_DNA"/>
</dbReference>
<proteinExistence type="predicted"/>
<evidence type="ECO:0000259" key="1">
    <source>
        <dbReference type="PROSITE" id="PS50076"/>
    </source>
</evidence>
<dbReference type="InterPro" id="IPR050817">
    <property type="entry name" value="DjlA_DnaK_co-chaperone"/>
</dbReference>
<dbReference type="SMART" id="SM00271">
    <property type="entry name" value="DnaJ"/>
    <property type="match status" value="1"/>
</dbReference>
<dbReference type="InterPro" id="IPR001623">
    <property type="entry name" value="DnaJ_domain"/>
</dbReference>
<feature type="non-terminal residue" evidence="2">
    <location>
        <position position="170"/>
    </location>
</feature>